<dbReference type="InterPro" id="IPR002575">
    <property type="entry name" value="Aminoglycoside_PTrfase"/>
</dbReference>
<dbReference type="GO" id="GO:0004672">
    <property type="term" value="F:protein kinase activity"/>
    <property type="evidence" value="ECO:0007669"/>
    <property type="project" value="InterPro"/>
</dbReference>
<organism evidence="2 3">
    <name type="scientific">Amniculicola lignicola CBS 123094</name>
    <dbReference type="NCBI Taxonomy" id="1392246"/>
    <lineage>
        <taxon>Eukaryota</taxon>
        <taxon>Fungi</taxon>
        <taxon>Dikarya</taxon>
        <taxon>Ascomycota</taxon>
        <taxon>Pezizomycotina</taxon>
        <taxon>Dothideomycetes</taxon>
        <taxon>Pleosporomycetidae</taxon>
        <taxon>Pleosporales</taxon>
        <taxon>Amniculicolaceae</taxon>
        <taxon>Amniculicola</taxon>
    </lineage>
</organism>
<name>A0A6A5WRE1_9PLEO</name>
<reference evidence="2" key="1">
    <citation type="journal article" date="2020" name="Stud. Mycol.">
        <title>101 Dothideomycetes genomes: a test case for predicting lifestyles and emergence of pathogens.</title>
        <authorList>
            <person name="Haridas S."/>
            <person name="Albert R."/>
            <person name="Binder M."/>
            <person name="Bloem J."/>
            <person name="Labutti K."/>
            <person name="Salamov A."/>
            <person name="Andreopoulos B."/>
            <person name="Baker S."/>
            <person name="Barry K."/>
            <person name="Bills G."/>
            <person name="Bluhm B."/>
            <person name="Cannon C."/>
            <person name="Castanera R."/>
            <person name="Culley D."/>
            <person name="Daum C."/>
            <person name="Ezra D."/>
            <person name="Gonzalez J."/>
            <person name="Henrissat B."/>
            <person name="Kuo A."/>
            <person name="Liang C."/>
            <person name="Lipzen A."/>
            <person name="Lutzoni F."/>
            <person name="Magnuson J."/>
            <person name="Mondo S."/>
            <person name="Nolan M."/>
            <person name="Ohm R."/>
            <person name="Pangilinan J."/>
            <person name="Park H.-J."/>
            <person name="Ramirez L."/>
            <person name="Alfaro M."/>
            <person name="Sun H."/>
            <person name="Tritt A."/>
            <person name="Yoshinaga Y."/>
            <person name="Zwiers L.-H."/>
            <person name="Turgeon B."/>
            <person name="Goodwin S."/>
            <person name="Spatafora J."/>
            <person name="Crous P."/>
            <person name="Grigoriev I."/>
        </authorList>
    </citation>
    <scope>NUCLEOTIDE SEQUENCE</scope>
    <source>
        <strain evidence="2">CBS 123094</strain>
    </source>
</reference>
<gene>
    <name evidence="2" type="ORF">P154DRAFT_572296</name>
</gene>
<dbReference type="Proteomes" id="UP000799779">
    <property type="component" value="Unassembled WGS sequence"/>
</dbReference>
<accession>A0A6A5WRE1</accession>
<evidence type="ECO:0000259" key="1">
    <source>
        <dbReference type="Pfam" id="PF01636"/>
    </source>
</evidence>
<dbReference type="OrthoDB" id="4177236at2759"/>
<sequence length="290" mass="32995">MESIEEIMIKHFRITDPIKAMLERSQAKRCLDGLSIKFPFQLPGTFNPPLPTAEDVLRTLAMYSRPLPVYHYIVMDYVKGQTMSKDLWSSLPGESKAIICSKLGSQLKEFRNLPQPGPDPYYGRVGEKGFASDNLMFMTDLKEINGPYLSYQALVDAMYKAAEAATALMLAQGWIKDVEPYIAELKVFKSTLLRCPPKGQRPTFTHLDLKIENIVVKQVNQSTDYDVTIIDWGSAGWLPAWTDVITLYMRPVSLLEDKTFFETRVGQELDPVDNTVVKFLKETSLPYFFV</sequence>
<dbReference type="AlphaFoldDB" id="A0A6A5WRE1"/>
<proteinExistence type="predicted"/>
<dbReference type="Gene3D" id="3.90.1200.10">
    <property type="match status" value="1"/>
</dbReference>
<evidence type="ECO:0000313" key="2">
    <source>
        <dbReference type="EMBL" id="KAF2004262.1"/>
    </source>
</evidence>
<dbReference type="InterPro" id="IPR051678">
    <property type="entry name" value="AGP_Transferase"/>
</dbReference>
<dbReference type="PANTHER" id="PTHR21310">
    <property type="entry name" value="AMINOGLYCOSIDE PHOSPHOTRANSFERASE-RELATED-RELATED"/>
    <property type="match status" value="1"/>
</dbReference>
<dbReference type="InterPro" id="IPR011009">
    <property type="entry name" value="Kinase-like_dom_sf"/>
</dbReference>
<dbReference type="InterPro" id="IPR008271">
    <property type="entry name" value="Ser/Thr_kinase_AS"/>
</dbReference>
<keyword evidence="3" id="KW-1185">Reference proteome</keyword>
<dbReference type="SUPFAM" id="SSF56112">
    <property type="entry name" value="Protein kinase-like (PK-like)"/>
    <property type="match status" value="1"/>
</dbReference>
<dbReference type="PANTHER" id="PTHR21310:SF48">
    <property type="entry name" value="AMINOGLYCOSIDE PHOSPHOTRANSFERASE DOMAIN-CONTAINING PROTEIN"/>
    <property type="match status" value="1"/>
</dbReference>
<dbReference type="PROSITE" id="PS00108">
    <property type="entry name" value="PROTEIN_KINASE_ST"/>
    <property type="match status" value="1"/>
</dbReference>
<evidence type="ECO:0000313" key="3">
    <source>
        <dbReference type="Proteomes" id="UP000799779"/>
    </source>
</evidence>
<feature type="domain" description="Aminoglycoside phosphotransferase" evidence="1">
    <location>
        <begin position="71"/>
        <end position="252"/>
    </location>
</feature>
<dbReference type="EMBL" id="ML977568">
    <property type="protein sequence ID" value="KAF2004262.1"/>
    <property type="molecule type" value="Genomic_DNA"/>
</dbReference>
<dbReference type="Pfam" id="PF01636">
    <property type="entry name" value="APH"/>
    <property type="match status" value="1"/>
</dbReference>
<protein>
    <recommendedName>
        <fullName evidence="1">Aminoglycoside phosphotransferase domain-containing protein</fullName>
    </recommendedName>
</protein>